<evidence type="ECO:0000256" key="1">
    <source>
        <dbReference type="SAM" id="Coils"/>
    </source>
</evidence>
<dbReference type="Proteomes" id="UP000024837">
    <property type="component" value="Unassembled WGS sequence"/>
</dbReference>
<dbReference type="PANTHER" id="PTHR28043">
    <property type="entry name" value="INCREASED RECOMBINATION CENTERS PROTEIN 6"/>
    <property type="match status" value="1"/>
</dbReference>
<reference evidence="3 4" key="1">
    <citation type="submission" date="2013-05" db="EMBL/GenBank/DDBJ databases">
        <title>Drechslerella stenobrocha genome reveals carnivorous origination and mechanical trapping mechanism of predatory fungi.</title>
        <authorList>
            <person name="Liu X."/>
            <person name="Zhang W."/>
            <person name="Liu K."/>
        </authorList>
    </citation>
    <scope>NUCLEOTIDE SEQUENCE [LARGE SCALE GENOMIC DNA]</scope>
    <source>
        <strain evidence="3 4">248</strain>
    </source>
</reference>
<evidence type="ECO:0000313" key="3">
    <source>
        <dbReference type="EMBL" id="EWC48149.1"/>
    </source>
</evidence>
<dbReference type="OrthoDB" id="10261384at2759"/>
<dbReference type="Gene3D" id="3.40.50.11960">
    <property type="match status" value="1"/>
</dbReference>
<gene>
    <name evidence="3" type="ORF">DRE_02253</name>
</gene>
<evidence type="ECO:0008006" key="5">
    <source>
        <dbReference type="Google" id="ProtNLM"/>
    </source>
</evidence>
<dbReference type="GO" id="GO:0030674">
    <property type="term" value="F:protein-macromolecule adaptor activity"/>
    <property type="evidence" value="ECO:0007669"/>
    <property type="project" value="TreeGrafter"/>
</dbReference>
<name>W7HXA0_9PEZI</name>
<keyword evidence="1" id="KW-0175">Coiled coil</keyword>
<dbReference type="Pfam" id="PF10199">
    <property type="entry name" value="Adaptin_binding"/>
    <property type="match status" value="1"/>
</dbReference>
<feature type="region of interest" description="Disordered" evidence="2">
    <location>
        <begin position="113"/>
        <end position="136"/>
    </location>
</feature>
<feature type="coiled-coil region" evidence="1">
    <location>
        <begin position="318"/>
        <end position="345"/>
    </location>
</feature>
<sequence>MPERRILLVGRRDAPVLPFVEALTGSLPAHHPASASHAGITHSLALSTQYYSATVPIWIDELAEPIADWAAAYASKEAREVRQALGAIIYVFLKPAAPATTLTDTAIATATTTSADTSAGASTDAPATGTDDAGDTAVATTGAADDKDKLSDAIRGDLDAIARVVDACGGGRYGWDGACLAVAMPSREVHVQDAPPSAMAGEEWEDEVREFGFELVDFEAKGRNDFGEPVGMERLREALEANDWTAPPMLDLDNLDELDDDDFLAELAGEDPVDGDGNVRNGLKLEADEMEREMFGLHQAILEQIGDREDGDEADETEDDEELQVEQLEAAMQRLQAVKEMVSELPGDQKRAFAAKAVAEVMKTL</sequence>
<evidence type="ECO:0000313" key="4">
    <source>
        <dbReference type="Proteomes" id="UP000024837"/>
    </source>
</evidence>
<dbReference type="EMBL" id="KI966401">
    <property type="protein sequence ID" value="EWC48149.1"/>
    <property type="molecule type" value="Genomic_DNA"/>
</dbReference>
<dbReference type="HOGENOM" id="CLU_031716_1_0_1"/>
<accession>W7HXA0</accession>
<dbReference type="AlphaFoldDB" id="W7HXA0"/>
<proteinExistence type="predicted"/>
<dbReference type="GO" id="GO:0016192">
    <property type="term" value="P:vesicle-mediated transport"/>
    <property type="evidence" value="ECO:0007669"/>
    <property type="project" value="InterPro"/>
</dbReference>
<evidence type="ECO:0000256" key="2">
    <source>
        <dbReference type="SAM" id="MobiDB-lite"/>
    </source>
</evidence>
<organism evidence="3 4">
    <name type="scientific">Drechslerella stenobrocha 248</name>
    <dbReference type="NCBI Taxonomy" id="1043628"/>
    <lineage>
        <taxon>Eukaryota</taxon>
        <taxon>Fungi</taxon>
        <taxon>Dikarya</taxon>
        <taxon>Ascomycota</taxon>
        <taxon>Pezizomycotina</taxon>
        <taxon>Orbiliomycetes</taxon>
        <taxon>Orbiliales</taxon>
        <taxon>Orbiliaceae</taxon>
        <taxon>Drechslerella</taxon>
    </lineage>
</organism>
<dbReference type="PANTHER" id="PTHR28043:SF1">
    <property type="entry name" value="INCREASED RECOMBINATION CENTERS PROTEIN 6"/>
    <property type="match status" value="1"/>
</dbReference>
<keyword evidence="4" id="KW-1185">Reference proteome</keyword>
<dbReference type="InterPro" id="IPR034627">
    <property type="entry name" value="Irc6"/>
</dbReference>
<protein>
    <recommendedName>
        <fullName evidence="5">Alpha and gamma adaptin binding protein p34</fullName>
    </recommendedName>
</protein>